<evidence type="ECO:0000256" key="6">
    <source>
        <dbReference type="ARBA" id="ARBA00022989"/>
    </source>
</evidence>
<evidence type="ECO:0000256" key="8">
    <source>
        <dbReference type="RuleBase" id="RU363064"/>
    </source>
</evidence>
<dbReference type="EMBL" id="FOIM01000004">
    <property type="protein sequence ID" value="SET28567.1"/>
    <property type="molecule type" value="Genomic_DNA"/>
</dbReference>
<keyword evidence="10" id="KW-1185">Reference proteome</keyword>
<feature type="transmembrane region" description="Helical" evidence="8">
    <location>
        <begin position="101"/>
        <end position="118"/>
    </location>
</feature>
<accession>A0A1I0D8M5</accession>
<reference evidence="10" key="1">
    <citation type="submission" date="2016-10" db="EMBL/GenBank/DDBJ databases">
        <authorList>
            <person name="Varghese N."/>
            <person name="Submissions S."/>
        </authorList>
    </citation>
    <scope>NUCLEOTIDE SEQUENCE [LARGE SCALE GENOMIC DNA]</scope>
    <source>
        <strain evidence="10">NLAE-zl-G277</strain>
    </source>
</reference>
<dbReference type="RefSeq" id="WP_092361250.1">
    <property type="nucleotide sequence ID" value="NZ_CABJCG010000008.1"/>
</dbReference>
<comment type="subcellular location">
    <subcellularLocation>
        <location evidence="1 8">Cell membrane</location>
        <topology evidence="1 8">Multi-pass membrane protein</topology>
    </subcellularLocation>
</comment>
<dbReference type="Pfam" id="PF01235">
    <property type="entry name" value="Na_Ala_symp"/>
    <property type="match status" value="1"/>
</dbReference>
<evidence type="ECO:0000256" key="7">
    <source>
        <dbReference type="ARBA" id="ARBA00023136"/>
    </source>
</evidence>
<gene>
    <name evidence="9" type="ORF">SAMN05216313_10454</name>
</gene>
<evidence type="ECO:0000256" key="3">
    <source>
        <dbReference type="ARBA" id="ARBA00022448"/>
    </source>
</evidence>
<organism evidence="9 10">
    <name type="scientific">Enterocloster lavalensis</name>
    <dbReference type="NCBI Taxonomy" id="460384"/>
    <lineage>
        <taxon>Bacteria</taxon>
        <taxon>Bacillati</taxon>
        <taxon>Bacillota</taxon>
        <taxon>Clostridia</taxon>
        <taxon>Lachnospirales</taxon>
        <taxon>Lachnospiraceae</taxon>
        <taxon>Enterocloster</taxon>
    </lineage>
</organism>
<feature type="transmembrane region" description="Helical" evidence="8">
    <location>
        <begin position="184"/>
        <end position="204"/>
    </location>
</feature>
<dbReference type="GO" id="GO:0005886">
    <property type="term" value="C:plasma membrane"/>
    <property type="evidence" value="ECO:0007669"/>
    <property type="project" value="UniProtKB-SubCell"/>
</dbReference>
<dbReference type="GO" id="GO:0005283">
    <property type="term" value="F:amino acid:sodium symporter activity"/>
    <property type="evidence" value="ECO:0007669"/>
    <property type="project" value="InterPro"/>
</dbReference>
<feature type="transmembrane region" description="Helical" evidence="8">
    <location>
        <begin position="353"/>
        <end position="372"/>
    </location>
</feature>
<feature type="transmembrane region" description="Helical" evidence="8">
    <location>
        <begin position="14"/>
        <end position="38"/>
    </location>
</feature>
<proteinExistence type="inferred from homology"/>
<keyword evidence="5 8" id="KW-0812">Transmembrane</keyword>
<dbReference type="AlphaFoldDB" id="A0A1I0D8M5"/>
<feature type="transmembrane region" description="Helical" evidence="8">
    <location>
        <begin position="246"/>
        <end position="266"/>
    </location>
</feature>
<keyword evidence="4 8" id="KW-1003">Cell membrane</keyword>
<evidence type="ECO:0000256" key="5">
    <source>
        <dbReference type="ARBA" id="ARBA00022692"/>
    </source>
</evidence>
<dbReference type="PRINTS" id="PR00175">
    <property type="entry name" value="NAALASMPORT"/>
</dbReference>
<dbReference type="Gene3D" id="1.20.1740.10">
    <property type="entry name" value="Amino acid/polyamine transporter I"/>
    <property type="match status" value="1"/>
</dbReference>
<dbReference type="PANTHER" id="PTHR30330">
    <property type="entry name" value="AGSS FAMILY TRANSPORTER, SODIUM-ALANINE"/>
    <property type="match status" value="1"/>
</dbReference>
<name>A0A1I0D8M5_9FIRM</name>
<sequence length="465" mass="48883">MEAIFGFINAVTGWIWGIPILVLLVGGGLILTVVIGGIQFSRFGFIMKNTAGTMFDKEEQARKKALGVSPFQAVTAALGSTIGTGNIAGVGAAIATGGPGALLWMWICGLVAMAIKFSEVTMSVRYRQKNPKGEGYLAGPFMYMRDGLHCKPLAYCFTFMSLLTLCTIGGVHSGAIADNLAPVGVSRIITCVVVVAIVVAVMLGGMKRLVNITDKMVPAMSALYVVCAVIIVGANIGRVGEALREIFIGAFTGQAAIGGFTGVAVASTIRFGLARGVFSNDAGLGLQATIHAQAAGIDHPAQQGMWAVFETFFDTIVICSLTGFMIIFSGVWQTGEAGSTLSSLAFESVLGSAGRYLCLFCLTLFAISSIISNSQGLRIQATAATNSRLAVNVLLVIFVIMIIGGCLTDMASVFVLTDFGNGIVIFLNVPSLILLSGELRRLTREWFGNNGDLKAIEAQRAAKEK</sequence>
<comment type="similarity">
    <text evidence="2 8">Belongs to the alanine or glycine:cation symporter (AGCS) (TC 2.A.25) family.</text>
</comment>
<feature type="transmembrane region" description="Helical" evidence="8">
    <location>
        <begin position="419"/>
        <end position="437"/>
    </location>
</feature>
<evidence type="ECO:0000313" key="10">
    <source>
        <dbReference type="Proteomes" id="UP000198508"/>
    </source>
</evidence>
<dbReference type="InterPro" id="IPR001463">
    <property type="entry name" value="Na/Ala_symport"/>
</dbReference>
<keyword evidence="8" id="KW-0769">Symport</keyword>
<evidence type="ECO:0000313" key="9">
    <source>
        <dbReference type="EMBL" id="SET28567.1"/>
    </source>
</evidence>
<evidence type="ECO:0000256" key="1">
    <source>
        <dbReference type="ARBA" id="ARBA00004651"/>
    </source>
</evidence>
<feature type="transmembrane region" description="Helical" evidence="8">
    <location>
        <begin position="393"/>
        <end position="413"/>
    </location>
</feature>
<feature type="transmembrane region" description="Helical" evidence="8">
    <location>
        <begin position="312"/>
        <end position="333"/>
    </location>
</feature>
<feature type="transmembrane region" description="Helical" evidence="8">
    <location>
        <begin position="216"/>
        <end position="234"/>
    </location>
</feature>
<keyword evidence="7 8" id="KW-0472">Membrane</keyword>
<keyword evidence="6 8" id="KW-1133">Transmembrane helix</keyword>
<evidence type="ECO:0000256" key="2">
    <source>
        <dbReference type="ARBA" id="ARBA00009261"/>
    </source>
</evidence>
<dbReference type="NCBIfam" id="TIGR00835">
    <property type="entry name" value="agcS"/>
    <property type="match status" value="1"/>
</dbReference>
<keyword evidence="3 8" id="KW-0813">Transport</keyword>
<feature type="transmembrane region" description="Helical" evidence="8">
    <location>
        <begin position="152"/>
        <end position="172"/>
    </location>
</feature>
<dbReference type="STRING" id="460384.SAMN05216313_10454"/>
<dbReference type="PANTHER" id="PTHR30330:SF3">
    <property type="entry name" value="TRANSCRIPTIONAL REGULATOR, LRP FAMILY"/>
    <property type="match status" value="1"/>
</dbReference>
<evidence type="ECO:0000256" key="4">
    <source>
        <dbReference type="ARBA" id="ARBA00022475"/>
    </source>
</evidence>
<dbReference type="Proteomes" id="UP000198508">
    <property type="component" value="Unassembled WGS sequence"/>
</dbReference>
<protein>
    <submittedName>
        <fullName evidence="9">Alanine or glycine:cation symporter, AGCS family</fullName>
    </submittedName>
</protein>
<feature type="transmembrane region" description="Helical" evidence="8">
    <location>
        <begin position="71"/>
        <end position="95"/>
    </location>
</feature>
<dbReference type="GeneID" id="93276338"/>